<name>A0A652ZY52_9SPIR</name>
<protein>
    <submittedName>
        <fullName evidence="1">Uncharacterized protein</fullName>
    </submittedName>
</protein>
<dbReference type="EMBL" id="UPXP01000029">
    <property type="protein sequence ID" value="VBB40726.1"/>
    <property type="molecule type" value="Genomic_DNA"/>
</dbReference>
<evidence type="ECO:0000313" key="1">
    <source>
        <dbReference type="EMBL" id="VBB40726.1"/>
    </source>
</evidence>
<proteinExistence type="predicted"/>
<dbReference type="AlphaFoldDB" id="A0A652ZY52"/>
<accession>A0A652ZY52</accession>
<gene>
    <name evidence="1" type="ORF">TRIP_E350018</name>
</gene>
<reference evidence="1" key="1">
    <citation type="submission" date="2018-07" db="EMBL/GenBank/DDBJ databases">
        <authorList>
            <consortium name="Genoscope - CEA"/>
            <person name="William W."/>
        </authorList>
    </citation>
    <scope>NUCLEOTIDE SEQUENCE</scope>
    <source>
        <strain evidence="1">IK1</strain>
    </source>
</reference>
<sequence length="70" mass="7647">MEEFRRPVGLACITLRGNRHKATVSTIDSRGQESEEGREYGESPVLLHGSPWFKAWGDGCLGGGASEDRV</sequence>
<organism evidence="1">
    <name type="scientific">uncultured Spirochaetota bacterium</name>
    <dbReference type="NCBI Taxonomy" id="460511"/>
    <lineage>
        <taxon>Bacteria</taxon>
        <taxon>Pseudomonadati</taxon>
        <taxon>Spirochaetota</taxon>
        <taxon>environmental samples</taxon>
    </lineage>
</organism>